<evidence type="ECO:0000256" key="3">
    <source>
        <dbReference type="SAM" id="MobiDB-lite"/>
    </source>
</evidence>
<accession>A0A1X6X581</accession>
<name>A0A1X6X581_9MICO</name>
<dbReference type="SUPFAM" id="SSF53822">
    <property type="entry name" value="Periplasmic binding protein-like I"/>
    <property type="match status" value="1"/>
</dbReference>
<evidence type="ECO:0000259" key="5">
    <source>
        <dbReference type="Pfam" id="PF13458"/>
    </source>
</evidence>
<reference evidence="6 7" key="1">
    <citation type="submission" date="2017-02" db="EMBL/GenBank/DDBJ databases">
        <authorList>
            <person name="Peterson S.W."/>
        </authorList>
    </citation>
    <scope>NUCLEOTIDE SEQUENCE [LARGE SCALE GENOMIC DNA]</scope>
    <source>
        <strain evidence="6 7">CIP104813</strain>
    </source>
</reference>
<organism evidence="6 7">
    <name type="scientific">Brachybacterium nesterenkovii</name>
    <dbReference type="NCBI Taxonomy" id="47847"/>
    <lineage>
        <taxon>Bacteria</taxon>
        <taxon>Bacillati</taxon>
        <taxon>Actinomycetota</taxon>
        <taxon>Actinomycetes</taxon>
        <taxon>Micrococcales</taxon>
        <taxon>Dermabacteraceae</taxon>
        <taxon>Brachybacterium</taxon>
    </lineage>
</organism>
<keyword evidence="7" id="KW-1185">Reference proteome</keyword>
<proteinExistence type="inferred from homology"/>
<dbReference type="InterPro" id="IPR028082">
    <property type="entry name" value="Peripla_BP_I"/>
</dbReference>
<dbReference type="OrthoDB" id="4789056at2"/>
<dbReference type="Gene3D" id="3.40.50.2300">
    <property type="match status" value="2"/>
</dbReference>
<feature type="region of interest" description="Disordered" evidence="3">
    <location>
        <begin position="417"/>
        <end position="437"/>
    </location>
</feature>
<comment type="similarity">
    <text evidence="1">Belongs to the leucine-binding protein family.</text>
</comment>
<evidence type="ECO:0000256" key="4">
    <source>
        <dbReference type="SAM" id="SignalP"/>
    </source>
</evidence>
<feature type="signal peptide" evidence="4">
    <location>
        <begin position="1"/>
        <end position="22"/>
    </location>
</feature>
<evidence type="ECO:0000256" key="2">
    <source>
        <dbReference type="ARBA" id="ARBA00022729"/>
    </source>
</evidence>
<feature type="domain" description="Leucine-binding protein" evidence="5">
    <location>
        <begin position="52"/>
        <end position="369"/>
    </location>
</feature>
<dbReference type="InterPro" id="IPR051010">
    <property type="entry name" value="BCAA_transport"/>
</dbReference>
<dbReference type="InterPro" id="IPR028081">
    <property type="entry name" value="Leu-bd"/>
</dbReference>
<evidence type="ECO:0000313" key="6">
    <source>
        <dbReference type="EMBL" id="SLM94355.1"/>
    </source>
</evidence>
<dbReference type="EMBL" id="FWFG01000099">
    <property type="protein sequence ID" value="SLM94355.1"/>
    <property type="molecule type" value="Genomic_DNA"/>
</dbReference>
<evidence type="ECO:0000256" key="1">
    <source>
        <dbReference type="ARBA" id="ARBA00010062"/>
    </source>
</evidence>
<protein>
    <submittedName>
        <fullName evidence="6">Branched-chain amino acid ABC transporter, amino acid-binding protein (TC 3.A.1.4.1)</fullName>
    </submittedName>
</protein>
<feature type="region of interest" description="Disordered" evidence="3">
    <location>
        <begin position="25"/>
        <end position="50"/>
    </location>
</feature>
<evidence type="ECO:0000313" key="7">
    <source>
        <dbReference type="Proteomes" id="UP000195981"/>
    </source>
</evidence>
<sequence>MTVARRSILRSAALLGAAVPLASCTTGRRGRGTDPTEPSTTPAPEDPDETLVIGSIGVSSGLFSTFEKHIMLAIGEARTDVNIAGGVFGRDVTLLERVVVDAPGADIAPAIAALRDQGATAIITSCSDDSLIAAVPAFVDAGIAVVSVNSTARDLRADEVETEGMLMRISPTDACLTKVFSDAAWNAQPPLAAGTLAFFGRDTMGSASLAEELRLRLEPQGGHLIRTLFPEGAPDVGAPVDALMAAPPALVVIDAGDETPQIVTAIATKSLGPDGRPMFDIPLRTTYYNTRSWGEQVPPESLKHATGCRPGIPAPDELVNTMLNVDTSLATSGFEFAGAAYDAVVLIALAAQAARSTEGSQIAAALPSLLTDGEEVADHATGLRQLAAGAQIRYVGRSGPIELGDDQDPVTIDLTDVPYDDAGQMGAPSDSTIDLSS</sequence>
<dbReference type="AlphaFoldDB" id="A0A1X6X581"/>
<dbReference type="PANTHER" id="PTHR30483:SF6">
    <property type="entry name" value="PERIPLASMIC BINDING PROTEIN OF ABC TRANSPORTER FOR NATURAL AMINO ACIDS"/>
    <property type="match status" value="1"/>
</dbReference>
<gene>
    <name evidence="6" type="ORF">FM110_11135</name>
</gene>
<dbReference type="PANTHER" id="PTHR30483">
    <property type="entry name" value="LEUCINE-SPECIFIC-BINDING PROTEIN"/>
    <property type="match status" value="1"/>
</dbReference>
<keyword evidence="2 4" id="KW-0732">Signal</keyword>
<dbReference type="RefSeq" id="WP_087104834.1">
    <property type="nucleotide sequence ID" value="NZ_FWFG01000099.1"/>
</dbReference>
<dbReference type="Pfam" id="PF13458">
    <property type="entry name" value="Peripla_BP_6"/>
    <property type="match status" value="1"/>
</dbReference>
<feature type="chain" id="PRO_5013049898" evidence="4">
    <location>
        <begin position="23"/>
        <end position="437"/>
    </location>
</feature>
<dbReference type="Proteomes" id="UP000195981">
    <property type="component" value="Unassembled WGS sequence"/>
</dbReference>